<feature type="non-terminal residue" evidence="1">
    <location>
        <position position="1"/>
    </location>
</feature>
<dbReference type="OrthoDB" id="425602at2759"/>
<dbReference type="Proteomes" id="UP000639643">
    <property type="component" value="Unassembled WGS sequence"/>
</dbReference>
<gene>
    <name evidence="1" type="ORF">CMUS01_08606</name>
</gene>
<reference evidence="1" key="1">
    <citation type="journal article" date="2020" name="Phytopathology">
        <title>Genome Sequence Resources of Colletotrichum truncatum, C. plurivorum, C. musicola, and C. sojae: Four Species Pathogenic to Soybean (Glycine max).</title>
        <authorList>
            <person name="Rogerio F."/>
            <person name="Boufleur T.R."/>
            <person name="Ciampi-Guillardi M."/>
            <person name="Sukno S.A."/>
            <person name="Thon M.R."/>
            <person name="Massola Junior N.S."/>
            <person name="Baroncelli R."/>
        </authorList>
    </citation>
    <scope>NUCLEOTIDE SEQUENCE</scope>
    <source>
        <strain evidence="1">LFN0074</strain>
    </source>
</reference>
<protein>
    <submittedName>
        <fullName evidence="1">Thymidylate kinase</fullName>
    </submittedName>
</protein>
<name>A0A8H6KB84_9PEZI</name>
<keyword evidence="1" id="KW-0418">Kinase</keyword>
<organism evidence="1 2">
    <name type="scientific">Colletotrichum musicola</name>
    <dbReference type="NCBI Taxonomy" id="2175873"/>
    <lineage>
        <taxon>Eukaryota</taxon>
        <taxon>Fungi</taxon>
        <taxon>Dikarya</taxon>
        <taxon>Ascomycota</taxon>
        <taxon>Pezizomycotina</taxon>
        <taxon>Sordariomycetes</taxon>
        <taxon>Hypocreomycetidae</taxon>
        <taxon>Glomerellales</taxon>
        <taxon>Glomerellaceae</taxon>
        <taxon>Colletotrichum</taxon>
        <taxon>Colletotrichum orchidearum species complex</taxon>
    </lineage>
</organism>
<evidence type="ECO:0000313" key="1">
    <source>
        <dbReference type="EMBL" id="KAF6828414.1"/>
    </source>
</evidence>
<accession>A0A8H6KB84</accession>
<keyword evidence="2" id="KW-1185">Reference proteome</keyword>
<dbReference type="Gene3D" id="3.40.50.300">
    <property type="entry name" value="P-loop containing nucleotide triphosphate hydrolases"/>
    <property type="match status" value="1"/>
</dbReference>
<dbReference type="GO" id="GO:0016301">
    <property type="term" value="F:kinase activity"/>
    <property type="evidence" value="ECO:0007669"/>
    <property type="project" value="UniProtKB-KW"/>
</dbReference>
<comment type="caution">
    <text evidence="1">The sequence shown here is derived from an EMBL/GenBank/DDBJ whole genome shotgun (WGS) entry which is preliminary data.</text>
</comment>
<sequence>EKAEFQRRVRELFWGLSLGRVGADGGLGEEGRPDREFRQEEEDLIVVDAGASVEEVAEEIWRKVEPRVEAVERGEVGSTVRVVS</sequence>
<dbReference type="AlphaFoldDB" id="A0A8H6KB84"/>
<dbReference type="InterPro" id="IPR027417">
    <property type="entry name" value="P-loop_NTPase"/>
</dbReference>
<evidence type="ECO:0000313" key="2">
    <source>
        <dbReference type="Proteomes" id="UP000639643"/>
    </source>
</evidence>
<proteinExistence type="predicted"/>
<keyword evidence="1" id="KW-0808">Transferase</keyword>
<dbReference type="EMBL" id="WIGM01000339">
    <property type="protein sequence ID" value="KAF6828414.1"/>
    <property type="molecule type" value="Genomic_DNA"/>
</dbReference>